<dbReference type="Proteomes" id="UP000198307">
    <property type="component" value="Unassembled WGS sequence"/>
</dbReference>
<dbReference type="InterPro" id="IPR036909">
    <property type="entry name" value="Cyt_c-like_dom_sf"/>
</dbReference>
<evidence type="ECO:0000256" key="2">
    <source>
        <dbReference type="SAM" id="SignalP"/>
    </source>
</evidence>
<dbReference type="GO" id="GO:0020037">
    <property type="term" value="F:heme binding"/>
    <property type="evidence" value="ECO:0007669"/>
    <property type="project" value="InterPro"/>
</dbReference>
<keyword evidence="2" id="KW-0732">Signal</keyword>
<dbReference type="SUPFAM" id="SSF46626">
    <property type="entry name" value="Cytochrome c"/>
    <property type="match status" value="1"/>
</dbReference>
<protein>
    <recommendedName>
        <fullName evidence="5">Cytochrome c</fullName>
    </recommendedName>
</protein>
<dbReference type="GO" id="GO:0009055">
    <property type="term" value="F:electron transfer activity"/>
    <property type="evidence" value="ECO:0007669"/>
    <property type="project" value="InterPro"/>
</dbReference>
<name>A0A239Q277_9RHOB</name>
<evidence type="ECO:0000313" key="4">
    <source>
        <dbReference type="Proteomes" id="UP000198307"/>
    </source>
</evidence>
<gene>
    <name evidence="3" type="ORF">SAMN05444959_11811</name>
</gene>
<sequence length="138" mass="15238">MRGITTGLTLGLLGLFAAFPAAAQSDTDPMRALRTQSAVPAPENPMFALRASSQRDDSDGPAGNEEFGGLPDAPGAEETYYQCVACHSTDIIKQQRITDARWDDLWDWMVKKQGMFEPEPETKEVILGYLKTHFSSER</sequence>
<keyword evidence="4" id="KW-1185">Reference proteome</keyword>
<dbReference type="Gene3D" id="1.10.760.10">
    <property type="entry name" value="Cytochrome c-like domain"/>
    <property type="match status" value="1"/>
</dbReference>
<dbReference type="RefSeq" id="WP_089345621.1">
    <property type="nucleotide sequence ID" value="NZ_CP067131.1"/>
</dbReference>
<accession>A0A239Q277</accession>
<evidence type="ECO:0008006" key="5">
    <source>
        <dbReference type="Google" id="ProtNLM"/>
    </source>
</evidence>
<evidence type="ECO:0000313" key="3">
    <source>
        <dbReference type="EMBL" id="SNT76302.1"/>
    </source>
</evidence>
<feature type="region of interest" description="Disordered" evidence="1">
    <location>
        <begin position="26"/>
        <end position="73"/>
    </location>
</feature>
<dbReference type="OrthoDB" id="9805828at2"/>
<dbReference type="AlphaFoldDB" id="A0A239Q277"/>
<organism evidence="3 4">
    <name type="scientific">Paracoccus seriniphilus</name>
    <dbReference type="NCBI Taxonomy" id="184748"/>
    <lineage>
        <taxon>Bacteria</taxon>
        <taxon>Pseudomonadati</taxon>
        <taxon>Pseudomonadota</taxon>
        <taxon>Alphaproteobacteria</taxon>
        <taxon>Rhodobacterales</taxon>
        <taxon>Paracoccaceae</taxon>
        <taxon>Paracoccus</taxon>
    </lineage>
</organism>
<evidence type="ECO:0000256" key="1">
    <source>
        <dbReference type="SAM" id="MobiDB-lite"/>
    </source>
</evidence>
<feature type="signal peptide" evidence="2">
    <location>
        <begin position="1"/>
        <end position="23"/>
    </location>
</feature>
<dbReference type="EMBL" id="FZQB01000018">
    <property type="protein sequence ID" value="SNT76302.1"/>
    <property type="molecule type" value="Genomic_DNA"/>
</dbReference>
<proteinExistence type="predicted"/>
<feature type="chain" id="PRO_5012263759" description="Cytochrome c" evidence="2">
    <location>
        <begin position="24"/>
        <end position="138"/>
    </location>
</feature>
<reference evidence="3 4" key="1">
    <citation type="submission" date="2017-07" db="EMBL/GenBank/DDBJ databases">
        <authorList>
            <person name="Sun Z.S."/>
            <person name="Albrecht U."/>
            <person name="Echele G."/>
            <person name="Lee C.C."/>
        </authorList>
    </citation>
    <scope>NUCLEOTIDE SEQUENCE [LARGE SCALE GENOMIC DNA]</scope>
    <source>
        <strain evidence="3 4">DSM 14827</strain>
    </source>
</reference>